<feature type="region of interest" description="Disordered" evidence="2">
    <location>
        <begin position="942"/>
        <end position="969"/>
    </location>
</feature>
<feature type="region of interest" description="Disordered" evidence="2">
    <location>
        <begin position="1001"/>
        <end position="1041"/>
    </location>
</feature>
<proteinExistence type="inferred from homology"/>
<dbReference type="GO" id="GO:0034338">
    <property type="term" value="F:short-chain carboxylesterase activity"/>
    <property type="evidence" value="ECO:0007669"/>
    <property type="project" value="TreeGrafter"/>
</dbReference>
<gene>
    <name evidence="4" type="ORF">Tsubulata_022318</name>
</gene>
<dbReference type="PANTHER" id="PTHR10794:SF92">
    <property type="entry name" value="EMBRYOGENESIS-ASSOCIATED PROTEIN EMB8"/>
    <property type="match status" value="1"/>
</dbReference>
<feature type="compositionally biased region" description="Basic and acidic residues" evidence="2">
    <location>
        <begin position="1029"/>
        <end position="1038"/>
    </location>
</feature>
<feature type="compositionally biased region" description="Basic and acidic residues" evidence="2">
    <location>
        <begin position="684"/>
        <end position="697"/>
    </location>
</feature>
<evidence type="ECO:0000313" key="5">
    <source>
        <dbReference type="Proteomes" id="UP001141552"/>
    </source>
</evidence>
<dbReference type="PANTHER" id="PTHR10794">
    <property type="entry name" value="ABHYDROLASE DOMAIN-CONTAINING PROTEIN"/>
    <property type="match status" value="1"/>
</dbReference>
<evidence type="ECO:0000256" key="1">
    <source>
        <dbReference type="ARBA" id="ARBA00010884"/>
    </source>
</evidence>
<dbReference type="EMBL" id="JAKUCV010005146">
    <property type="protein sequence ID" value="KAJ4832380.1"/>
    <property type="molecule type" value="Genomic_DNA"/>
</dbReference>
<dbReference type="OrthoDB" id="5954035at2759"/>
<dbReference type="SUPFAM" id="SSF53474">
    <property type="entry name" value="alpha/beta-Hydrolases"/>
    <property type="match status" value="1"/>
</dbReference>
<reference evidence="4" key="1">
    <citation type="submission" date="2022-02" db="EMBL/GenBank/DDBJ databases">
        <authorList>
            <person name="Henning P.M."/>
            <person name="McCubbin A.G."/>
            <person name="Shore J.S."/>
        </authorList>
    </citation>
    <scope>NUCLEOTIDE SEQUENCE</scope>
    <source>
        <strain evidence="4">F60SS</strain>
        <tissue evidence="4">Leaves</tissue>
    </source>
</reference>
<feature type="region of interest" description="Disordered" evidence="2">
    <location>
        <begin position="1"/>
        <end position="36"/>
    </location>
</feature>
<feature type="region of interest" description="Disordered" evidence="2">
    <location>
        <begin position="808"/>
        <end position="888"/>
    </location>
</feature>
<feature type="compositionally biased region" description="Basic and acidic residues" evidence="2">
    <location>
        <begin position="718"/>
        <end position="727"/>
    </location>
</feature>
<evidence type="ECO:0000256" key="2">
    <source>
        <dbReference type="SAM" id="MobiDB-lite"/>
    </source>
</evidence>
<feature type="compositionally biased region" description="Basic and acidic residues" evidence="2">
    <location>
        <begin position="818"/>
        <end position="843"/>
    </location>
</feature>
<feature type="compositionally biased region" description="Polar residues" evidence="2">
    <location>
        <begin position="783"/>
        <end position="793"/>
    </location>
</feature>
<comment type="similarity">
    <text evidence="1">Belongs to the AB hydrolase superfamily. AB hydrolase 4 family.</text>
</comment>
<feature type="compositionally biased region" description="Polar residues" evidence="2">
    <location>
        <begin position="1009"/>
        <end position="1026"/>
    </location>
</feature>
<accession>A0A9Q0J9A9</accession>
<dbReference type="InterPro" id="IPR029058">
    <property type="entry name" value="AB_hydrolase_fold"/>
</dbReference>
<feature type="region of interest" description="Disordered" evidence="2">
    <location>
        <begin position="660"/>
        <end position="793"/>
    </location>
</feature>
<protein>
    <recommendedName>
        <fullName evidence="3">DUF7750 domain-containing protein</fullName>
    </recommendedName>
</protein>
<reference evidence="4" key="2">
    <citation type="journal article" date="2023" name="Plants (Basel)">
        <title>Annotation of the Turnera subulata (Passifloraceae) Draft Genome Reveals the S-Locus Evolved after the Divergence of Turneroideae from Passifloroideae in a Stepwise Manner.</title>
        <authorList>
            <person name="Henning P.M."/>
            <person name="Roalson E.H."/>
            <person name="Mir W."/>
            <person name="McCubbin A.G."/>
            <person name="Shore J.S."/>
        </authorList>
    </citation>
    <scope>NUCLEOTIDE SEQUENCE</scope>
    <source>
        <strain evidence="4">F60SS</strain>
    </source>
</reference>
<feature type="domain" description="DUF7750" evidence="3">
    <location>
        <begin position="580"/>
        <end position="641"/>
    </location>
</feature>
<feature type="compositionally biased region" description="Polar residues" evidence="2">
    <location>
        <begin position="849"/>
        <end position="862"/>
    </location>
</feature>
<sequence>MYTSTSNLKPPHANPLSPFHTRHLRPNRRRRLKQQQKHAARAKPLVLCSASLLNPFQDFISRFPSPISLDLLAPALGLASGVSLYVSRLKKPGAPGDACEIGEWIFFTSPTPFNRFVLLRCPSVSFQGSEFLEDVNEKLVEEDRHFVRLHSGRIYSRGERGGDGLEDKLEYQRVCVNTKDGGVVSLDWPADLDLNEEHGLDTTLILVPGTAEGSMEENVRSFVVEALKRGFFPVVMNPRGCAGSPLTTARLFTAADSDDISTAIQFINKARPWTTLMGVGWGFGANMLTKYLGEVGDKTPLTAATCINNPFDLEEATRCSPYRNALDEKLTSGMIEILQSNKELFQGRTKRFDVETALSAKSVRDFEKAISMVSYGFGEIEDFYSKSSTTSVVGNVGIPVLFIQNDDGTAPLFSIPRSLIAENPFTSLLLCSCPPSSIIASERAAISWCQNLTVEWFTAVELGLLKGRHPLLNDVDVNINPIKGLSPVENRVSAKGARLNKLLDVTLTEATEPLGKTPEDANTVPTLHFNARGPSPGHLELEAGLQELLNGPLQPTNSIDAELIREQGYSSVDTVTSLAVPTAEVVMNMLDASMPDILSEEEKKKVLTAVSQGETLLRALETAVPLEVRGKITTAVSEIVQTQQSSLNFDRLLGISKIPSASTGVNTKSQEKAREVSGAQTLPKDQHSSEKMKRTDDLAGSSGNNQLGLETSGIGQEPELHPSEHIQKSSGLDQSQSVASQPGDTSASFRKPVIESVNNYANDEVNKEKTAPSSDNSEKRLETSTIANLNSQTEKVGGIEEAVVDDSKAAQGGGTHQLEMKKESNIQKTEEKPVGSSADHGKVELGSASEETLSPTGSSSDPQAMERENKNIQPAVDQSKPATPDSTPATFSVAQALDALTGMDDSTQVAVNSVFGVIENMISQLEEEKDDENKMEDTIEVKNEATGSASKKQHTTSDQEPKITENGNNNLHIQSDTFQESPMHKDIRNNVDSQAIASTGWLEEEPTKDSISFPGNNASDSPQDSDPNYEAKEEKDNDQILGSRSLADYSYGNKIDFPLYVTVNPYGDYIHKEYLRRYLLSKISNGKKLDLDTTTALFLDYFPEDGQWKLLEQTGDVDESTAGGVSTHDGMKENQADEYIEPSYVVLDTGRQHEHVAKYSTLDNFTDNVENDGDQLKLMQSVRTVILNALKVEVGRKLSTSDMKQIERNLAKDLEQVASAVSLAVVHDKDHTWCFRGKRCAIDHTTEKVGTAYAERIMRAVSSAVLGTTYLRRLMPIGVIIGSSLAALRKYFDVAPRHENGLASIDPTKTSGNINQDKVDTKNINTDPVMASYSDTSFNNKDDEEGEEAVSKNINNDGVMVGAVTAALGASALLVQQQVILSYVSSSFYEILSNIWR</sequence>
<dbReference type="Pfam" id="PF24930">
    <property type="entry name" value="DUF7750"/>
    <property type="match status" value="1"/>
</dbReference>
<dbReference type="InterPro" id="IPR056652">
    <property type="entry name" value="DUF7750"/>
</dbReference>
<name>A0A9Q0J9A9_9ROSI</name>
<dbReference type="GO" id="GO:0047372">
    <property type="term" value="F:monoacylglycerol lipase activity"/>
    <property type="evidence" value="ECO:0007669"/>
    <property type="project" value="TreeGrafter"/>
</dbReference>
<feature type="compositionally biased region" description="Basic residues" evidence="2">
    <location>
        <begin position="20"/>
        <end position="36"/>
    </location>
</feature>
<evidence type="ECO:0000313" key="4">
    <source>
        <dbReference type="EMBL" id="KAJ4832380.1"/>
    </source>
</evidence>
<comment type="caution">
    <text evidence="4">The sequence shown here is derived from an EMBL/GenBank/DDBJ whole genome shotgun (WGS) entry which is preliminary data.</text>
</comment>
<feature type="compositionally biased region" description="Basic and acidic residues" evidence="2">
    <location>
        <begin position="764"/>
        <end position="782"/>
    </location>
</feature>
<evidence type="ECO:0000259" key="3">
    <source>
        <dbReference type="Pfam" id="PF24930"/>
    </source>
</evidence>
<keyword evidence="5" id="KW-1185">Reference proteome</keyword>
<feature type="compositionally biased region" description="Polar residues" evidence="2">
    <location>
        <begin position="728"/>
        <end position="748"/>
    </location>
</feature>
<dbReference type="InterPro" id="IPR050960">
    <property type="entry name" value="AB_hydrolase_4_sf"/>
</dbReference>
<organism evidence="4 5">
    <name type="scientific">Turnera subulata</name>
    <dbReference type="NCBI Taxonomy" id="218843"/>
    <lineage>
        <taxon>Eukaryota</taxon>
        <taxon>Viridiplantae</taxon>
        <taxon>Streptophyta</taxon>
        <taxon>Embryophyta</taxon>
        <taxon>Tracheophyta</taxon>
        <taxon>Spermatophyta</taxon>
        <taxon>Magnoliopsida</taxon>
        <taxon>eudicotyledons</taxon>
        <taxon>Gunneridae</taxon>
        <taxon>Pentapetalae</taxon>
        <taxon>rosids</taxon>
        <taxon>fabids</taxon>
        <taxon>Malpighiales</taxon>
        <taxon>Passifloraceae</taxon>
        <taxon>Turnera</taxon>
    </lineage>
</organism>
<dbReference type="Gene3D" id="3.40.50.1820">
    <property type="entry name" value="alpha/beta hydrolase"/>
    <property type="match status" value="1"/>
</dbReference>
<dbReference type="Proteomes" id="UP001141552">
    <property type="component" value="Unassembled WGS sequence"/>
</dbReference>